<feature type="coiled-coil region" evidence="20">
    <location>
        <begin position="47"/>
        <end position="96"/>
    </location>
</feature>
<evidence type="ECO:0000256" key="6">
    <source>
        <dbReference type="ARBA" id="ARBA00022553"/>
    </source>
</evidence>
<name>A0A4U1FD87_MONMO</name>
<proteinExistence type="inferred from homology"/>
<keyword evidence="17" id="KW-0539">Nucleus</keyword>
<gene>
    <name evidence="22" type="ORF">EI555_001688</name>
</gene>
<keyword evidence="16" id="KW-0234">DNA repair</keyword>
<keyword evidence="8" id="KW-0540">Nuclease</keyword>
<keyword evidence="18" id="KW-0469">Meiosis</keyword>
<sequence length="675" mass="78229">SSCGNPDVSNDFKDLWTKLKEYHDKEVQGLQELILDAQRLEEFFTKNQQLREQRKVLHETIKVLEDQLRAGLCDCCAKTEEHKQKKQQEFENIRQQNLKVITELMNEKNTYRKKIKCFLNSCSRKLRMINYIKQLILNLRKLFLNHLDLVFKMNLNLEALGTLLVMSSTTTWNEITKKKKKDILRNLEEMRLGEKTKNKRKQNKNLKTVPFSNISNYKLEKPRSKSEDGALFTHHNLGAEVNKITNQPSSNKQMLINRNTSEPLNTVTDKDKHVVPLKSLGGRTKRKKIGEESEDEISCSQTSFDKENAFLFALDNCSFMNGDYVMDKPLDLSDRFSAIQCQEKSQGSENSKLRFRQVTLYEVLKPVPKGSFSSCKALNNKTLLQIKEENPIFRSPLHPRESLETENLFDDMKAAGSHEPIKIKTSLHNQDVFFENIQWRIDPRADLSQYKMDITVVDIKNGSQSRLAGGETVDMDCTLVKAEQKGGKSPNGERKVNDNLQDIFDRTTHEKYESCLVDSFPQVADEEKVLSATTKKSNTCSDKQDKVKQKAFVEPYFKDDERETNLQNFPHIEVVRKKEERRKLLGHTCKECEILLCRFSSRRKRKEVGFLLDPDFAAFHPTHRRISGKLAFVPLRLAWKEVTLKKILNLVLTPKDGSLTVQYFLPKAKSKRHKC</sequence>
<comment type="subcellular location">
    <subcellularLocation>
        <location evidence="2">Chromosome</location>
    </subcellularLocation>
    <subcellularLocation>
        <location evidence="1">Nucleus</location>
    </subcellularLocation>
</comment>
<evidence type="ECO:0000256" key="9">
    <source>
        <dbReference type="ARBA" id="ARBA00022759"/>
    </source>
</evidence>
<evidence type="ECO:0000256" key="16">
    <source>
        <dbReference type="ARBA" id="ARBA00023204"/>
    </source>
</evidence>
<evidence type="ECO:0000256" key="20">
    <source>
        <dbReference type="SAM" id="Coils"/>
    </source>
</evidence>
<keyword evidence="13" id="KW-0862">Zinc</keyword>
<dbReference type="GO" id="GO:0051301">
    <property type="term" value="P:cell division"/>
    <property type="evidence" value="ECO:0007669"/>
    <property type="project" value="UniProtKB-KW"/>
</dbReference>
<evidence type="ECO:0000256" key="17">
    <source>
        <dbReference type="ARBA" id="ARBA00023242"/>
    </source>
</evidence>
<dbReference type="PANTHER" id="PTHR15107:SF4">
    <property type="entry name" value="DNA ENDONUCLEASE RBBP8"/>
    <property type="match status" value="1"/>
</dbReference>
<dbReference type="Proteomes" id="UP000308365">
    <property type="component" value="Unassembled WGS sequence"/>
</dbReference>
<dbReference type="Pfam" id="PF10482">
    <property type="entry name" value="CtIP_N"/>
    <property type="match status" value="1"/>
</dbReference>
<dbReference type="GO" id="GO:0051321">
    <property type="term" value="P:meiotic cell cycle"/>
    <property type="evidence" value="ECO:0007669"/>
    <property type="project" value="UniProtKB-KW"/>
</dbReference>
<keyword evidence="19" id="KW-0131">Cell cycle</keyword>
<feature type="non-terminal residue" evidence="22">
    <location>
        <position position="1"/>
    </location>
</feature>
<accession>A0A4U1FD87</accession>
<evidence type="ECO:0000256" key="1">
    <source>
        <dbReference type="ARBA" id="ARBA00004123"/>
    </source>
</evidence>
<evidence type="ECO:0000256" key="3">
    <source>
        <dbReference type="ARBA" id="ARBA00007496"/>
    </source>
</evidence>
<dbReference type="AlphaFoldDB" id="A0A4U1FD87"/>
<evidence type="ECO:0000256" key="7">
    <source>
        <dbReference type="ARBA" id="ARBA00022618"/>
    </source>
</evidence>
<evidence type="ECO:0000313" key="23">
    <source>
        <dbReference type="Proteomes" id="UP000308365"/>
    </source>
</evidence>
<organism evidence="22 23">
    <name type="scientific">Monodon monoceros</name>
    <name type="common">Narwhal</name>
    <name type="synonym">Ceratodon monodon</name>
    <dbReference type="NCBI Taxonomy" id="40151"/>
    <lineage>
        <taxon>Eukaryota</taxon>
        <taxon>Metazoa</taxon>
        <taxon>Chordata</taxon>
        <taxon>Craniata</taxon>
        <taxon>Vertebrata</taxon>
        <taxon>Euteleostomi</taxon>
        <taxon>Mammalia</taxon>
        <taxon>Eutheria</taxon>
        <taxon>Laurasiatheria</taxon>
        <taxon>Artiodactyla</taxon>
        <taxon>Whippomorpha</taxon>
        <taxon>Cetacea</taxon>
        <taxon>Odontoceti</taxon>
        <taxon>Monodontidae</taxon>
        <taxon>Monodon</taxon>
    </lineage>
</organism>
<dbReference type="GO" id="GO:0005634">
    <property type="term" value="C:nucleus"/>
    <property type="evidence" value="ECO:0007669"/>
    <property type="project" value="UniProtKB-SubCell"/>
</dbReference>
<evidence type="ECO:0000256" key="19">
    <source>
        <dbReference type="ARBA" id="ARBA00023306"/>
    </source>
</evidence>
<keyword evidence="10" id="KW-0227">DNA damage</keyword>
<dbReference type="GO" id="GO:0016787">
    <property type="term" value="F:hydrolase activity"/>
    <property type="evidence" value="ECO:0007669"/>
    <property type="project" value="UniProtKB-KW"/>
</dbReference>
<keyword evidence="12" id="KW-0378">Hydrolase</keyword>
<keyword evidence="7" id="KW-0132">Cell division</keyword>
<comment type="caution">
    <text evidence="22">The sequence shown here is derived from an EMBL/GenBank/DDBJ whole genome shotgun (WGS) entry which is preliminary data.</text>
</comment>
<keyword evidence="9" id="KW-0255">Endonuclease</keyword>
<evidence type="ECO:0000256" key="14">
    <source>
        <dbReference type="ARBA" id="ARBA00023054"/>
    </source>
</evidence>
<evidence type="ECO:0000256" key="10">
    <source>
        <dbReference type="ARBA" id="ARBA00022763"/>
    </source>
</evidence>
<evidence type="ECO:0000313" key="22">
    <source>
        <dbReference type="EMBL" id="TKC47692.1"/>
    </source>
</evidence>
<feature type="domain" description="DNA endonuclease Ctp1 N-terminal" evidence="21">
    <location>
        <begin position="12"/>
        <end position="116"/>
    </location>
</feature>
<keyword evidence="11" id="KW-0498">Mitosis</keyword>
<dbReference type="InterPro" id="IPR019518">
    <property type="entry name" value="CtIP_N"/>
</dbReference>
<protein>
    <recommendedName>
        <fullName evidence="4">DNA endonuclease RBBP8</fullName>
    </recommendedName>
</protein>
<dbReference type="InterPro" id="IPR033316">
    <property type="entry name" value="RBBP8-like"/>
</dbReference>
<dbReference type="PANTHER" id="PTHR15107">
    <property type="entry name" value="RETINOBLASTOMA BINDING PROTEIN 8"/>
    <property type="match status" value="1"/>
</dbReference>
<evidence type="ECO:0000256" key="11">
    <source>
        <dbReference type="ARBA" id="ARBA00022776"/>
    </source>
</evidence>
<evidence type="ECO:0000256" key="8">
    <source>
        <dbReference type="ARBA" id="ARBA00022722"/>
    </source>
</evidence>
<reference evidence="23" key="1">
    <citation type="journal article" date="2019" name="IScience">
        <title>Narwhal Genome Reveals Long-Term Low Genetic Diversity despite Current Large Abundance Size.</title>
        <authorList>
            <person name="Westbury M.V."/>
            <person name="Petersen B."/>
            <person name="Garde E."/>
            <person name="Heide-Jorgensen M.P."/>
            <person name="Lorenzen E.D."/>
        </authorList>
    </citation>
    <scope>NUCLEOTIDE SEQUENCE [LARGE SCALE GENOMIC DNA]</scope>
</reference>
<evidence type="ECO:0000256" key="2">
    <source>
        <dbReference type="ARBA" id="ARBA00004286"/>
    </source>
</evidence>
<evidence type="ECO:0000259" key="21">
    <source>
        <dbReference type="Pfam" id="PF10482"/>
    </source>
</evidence>
<keyword evidence="5" id="KW-0158">Chromosome</keyword>
<comment type="similarity">
    <text evidence="3">Belongs to the COM1/SAE2/CtIP family.</text>
</comment>
<keyword evidence="14 20" id="KW-0175">Coiled coil</keyword>
<dbReference type="GO" id="GO:0003684">
    <property type="term" value="F:damaged DNA binding"/>
    <property type="evidence" value="ECO:0007669"/>
    <property type="project" value="TreeGrafter"/>
</dbReference>
<dbReference type="GO" id="GO:0004519">
    <property type="term" value="F:endonuclease activity"/>
    <property type="evidence" value="ECO:0007669"/>
    <property type="project" value="UniProtKB-KW"/>
</dbReference>
<evidence type="ECO:0000256" key="15">
    <source>
        <dbReference type="ARBA" id="ARBA00023125"/>
    </source>
</evidence>
<keyword evidence="6" id="KW-0597">Phosphoprotein</keyword>
<evidence type="ECO:0000256" key="18">
    <source>
        <dbReference type="ARBA" id="ARBA00023254"/>
    </source>
</evidence>
<evidence type="ECO:0000256" key="12">
    <source>
        <dbReference type="ARBA" id="ARBA00022801"/>
    </source>
</evidence>
<dbReference type="EMBL" id="RWIC01000197">
    <property type="protein sequence ID" value="TKC47692.1"/>
    <property type="molecule type" value="Genomic_DNA"/>
</dbReference>
<dbReference type="GO" id="GO:0005694">
    <property type="term" value="C:chromosome"/>
    <property type="evidence" value="ECO:0007669"/>
    <property type="project" value="UniProtKB-SubCell"/>
</dbReference>
<evidence type="ECO:0000256" key="13">
    <source>
        <dbReference type="ARBA" id="ARBA00022833"/>
    </source>
</evidence>
<evidence type="ECO:0000256" key="4">
    <source>
        <dbReference type="ARBA" id="ARBA00020680"/>
    </source>
</evidence>
<evidence type="ECO:0000256" key="5">
    <source>
        <dbReference type="ARBA" id="ARBA00022454"/>
    </source>
</evidence>
<keyword evidence="15" id="KW-0238">DNA-binding</keyword>
<dbReference type="GO" id="GO:0010792">
    <property type="term" value="P:DNA double-strand break processing involved in repair via single-strand annealing"/>
    <property type="evidence" value="ECO:0007669"/>
    <property type="project" value="TreeGrafter"/>
</dbReference>